<accession>A0ABW3CZK6</accession>
<evidence type="ECO:0000313" key="2">
    <source>
        <dbReference type="Proteomes" id="UP001596978"/>
    </source>
</evidence>
<dbReference type="SUPFAM" id="SSF50939">
    <property type="entry name" value="Sialidases"/>
    <property type="match status" value="1"/>
</dbReference>
<dbReference type="RefSeq" id="WP_386408875.1">
    <property type="nucleotide sequence ID" value="NZ_JBHTJH010000017.1"/>
</dbReference>
<dbReference type="EMBL" id="JBHTJH010000017">
    <property type="protein sequence ID" value="MFD0863123.1"/>
    <property type="molecule type" value="Genomic_DNA"/>
</dbReference>
<gene>
    <name evidence="1" type="ORF">ACFQ1M_12985</name>
</gene>
<proteinExistence type="predicted"/>
<dbReference type="InterPro" id="IPR036278">
    <property type="entry name" value="Sialidase_sf"/>
</dbReference>
<evidence type="ECO:0008006" key="3">
    <source>
        <dbReference type="Google" id="ProtNLM"/>
    </source>
</evidence>
<protein>
    <recommendedName>
        <fullName evidence="3">Glycosyl hydrolase</fullName>
    </recommendedName>
</protein>
<sequence length="344" mass="39500">MKATRLHRISNAEIVHYYSKEDIITSKHNVINAKIDGAVHKIVLSISPLQRILGLFRIARRALRLDKCNVFKAANNLVIIKQSKVYCYNLASRELKHTLTLKNCRNVLHQSMGIASNGMLFFGEYGNNGERKAVNVYRSKDDGASWEVIYQFPAGEIKHIHGCYYDVYENKVWTLTGDFKKENIIMKSDLDFSTNEKIGDGSQKYRAVNVFFTENKVHWIMDSPLEKSYHYVLDRATKAIERKSLFPGPVWYLKKLTDDHYLAASSVEIGEGVLEKKASLFVSKDLENWECVAKFDKDMLPMRYFKWGVIAFADGEQDSNAVPLHFEALKRVDGKSYMYAINEG</sequence>
<comment type="caution">
    <text evidence="1">The sequence shown here is derived from an EMBL/GenBank/DDBJ whole genome shotgun (WGS) entry which is preliminary data.</text>
</comment>
<dbReference type="Proteomes" id="UP001596978">
    <property type="component" value="Unassembled WGS sequence"/>
</dbReference>
<keyword evidence="2" id="KW-1185">Reference proteome</keyword>
<reference evidence="2" key="1">
    <citation type="journal article" date="2019" name="Int. J. Syst. Evol. Microbiol.">
        <title>The Global Catalogue of Microorganisms (GCM) 10K type strain sequencing project: providing services to taxonomists for standard genome sequencing and annotation.</title>
        <authorList>
            <consortium name="The Broad Institute Genomics Platform"/>
            <consortium name="The Broad Institute Genome Sequencing Center for Infectious Disease"/>
            <person name="Wu L."/>
            <person name="Ma J."/>
        </authorList>
    </citation>
    <scope>NUCLEOTIDE SEQUENCE [LARGE SCALE GENOMIC DNA]</scope>
    <source>
        <strain evidence="2">CCUG 62952</strain>
    </source>
</reference>
<evidence type="ECO:0000313" key="1">
    <source>
        <dbReference type="EMBL" id="MFD0863123.1"/>
    </source>
</evidence>
<organism evidence="1 2">
    <name type="scientific">Sungkyunkwania multivorans</name>
    <dbReference type="NCBI Taxonomy" id="1173618"/>
    <lineage>
        <taxon>Bacteria</taxon>
        <taxon>Pseudomonadati</taxon>
        <taxon>Bacteroidota</taxon>
        <taxon>Flavobacteriia</taxon>
        <taxon>Flavobacteriales</taxon>
        <taxon>Flavobacteriaceae</taxon>
        <taxon>Sungkyunkwania</taxon>
    </lineage>
</organism>
<name>A0ABW3CZK6_9FLAO</name>